<proteinExistence type="predicted"/>
<protein>
    <submittedName>
        <fullName evidence="2">Uncharacterized protein</fullName>
    </submittedName>
</protein>
<feature type="region of interest" description="Disordered" evidence="1">
    <location>
        <begin position="78"/>
        <end position="190"/>
    </location>
</feature>
<sequence length="190" mass="21982">MEMQVPIVRVDDLRLFHTKHFPHAPAPAYFVYGAGSVEQPWENEEEDDGLGYYNDGIKRTLTDEQVALFRHTEIQTIIRQRMRRREASSSPEPKSKRPSASSHQTPSDPQQATASGDQLQNARVEKQTNWTKTGTRTKAKNRKSRKRHQASKREGKKKKRDEDEESDEWDPWHQATGPDAQKDTPIDLDY</sequence>
<evidence type="ECO:0000313" key="2">
    <source>
        <dbReference type="EMBL" id="KAF2799102.1"/>
    </source>
</evidence>
<gene>
    <name evidence="2" type="ORF">K505DRAFT_346114</name>
</gene>
<evidence type="ECO:0000313" key="3">
    <source>
        <dbReference type="Proteomes" id="UP000799757"/>
    </source>
</evidence>
<dbReference type="Pfam" id="PF12720">
    <property type="entry name" value="DUF3807"/>
    <property type="match status" value="1"/>
</dbReference>
<accession>A0A6A6XRN6</accession>
<dbReference type="InterPro" id="IPR024526">
    <property type="entry name" value="DUF3807"/>
</dbReference>
<feature type="compositionally biased region" description="Low complexity" evidence="1">
    <location>
        <begin position="88"/>
        <end position="102"/>
    </location>
</feature>
<dbReference type="Proteomes" id="UP000799757">
    <property type="component" value="Unassembled WGS sequence"/>
</dbReference>
<keyword evidence="3" id="KW-1185">Reference proteome</keyword>
<dbReference type="OrthoDB" id="5422320at2759"/>
<feature type="compositionally biased region" description="Polar residues" evidence="1">
    <location>
        <begin position="103"/>
        <end position="134"/>
    </location>
</feature>
<reference evidence="2" key="1">
    <citation type="journal article" date="2020" name="Stud. Mycol.">
        <title>101 Dothideomycetes genomes: a test case for predicting lifestyles and emergence of pathogens.</title>
        <authorList>
            <person name="Haridas S."/>
            <person name="Albert R."/>
            <person name="Binder M."/>
            <person name="Bloem J."/>
            <person name="Labutti K."/>
            <person name="Salamov A."/>
            <person name="Andreopoulos B."/>
            <person name="Baker S."/>
            <person name="Barry K."/>
            <person name="Bills G."/>
            <person name="Bluhm B."/>
            <person name="Cannon C."/>
            <person name="Castanera R."/>
            <person name="Culley D."/>
            <person name="Daum C."/>
            <person name="Ezra D."/>
            <person name="Gonzalez J."/>
            <person name="Henrissat B."/>
            <person name="Kuo A."/>
            <person name="Liang C."/>
            <person name="Lipzen A."/>
            <person name="Lutzoni F."/>
            <person name="Magnuson J."/>
            <person name="Mondo S."/>
            <person name="Nolan M."/>
            <person name="Ohm R."/>
            <person name="Pangilinan J."/>
            <person name="Park H.-J."/>
            <person name="Ramirez L."/>
            <person name="Alfaro M."/>
            <person name="Sun H."/>
            <person name="Tritt A."/>
            <person name="Yoshinaga Y."/>
            <person name="Zwiers L.-H."/>
            <person name="Turgeon B."/>
            <person name="Goodwin S."/>
            <person name="Spatafora J."/>
            <person name="Crous P."/>
            <person name="Grigoriev I."/>
        </authorList>
    </citation>
    <scope>NUCLEOTIDE SEQUENCE</scope>
    <source>
        <strain evidence="2">CBS 109.77</strain>
    </source>
</reference>
<evidence type="ECO:0000256" key="1">
    <source>
        <dbReference type="SAM" id="MobiDB-lite"/>
    </source>
</evidence>
<feature type="compositionally biased region" description="Basic residues" evidence="1">
    <location>
        <begin position="135"/>
        <end position="159"/>
    </location>
</feature>
<dbReference type="AlphaFoldDB" id="A0A6A6XRN6"/>
<name>A0A6A6XRN6_9PLEO</name>
<dbReference type="EMBL" id="MU001770">
    <property type="protein sequence ID" value="KAF2799102.1"/>
    <property type="molecule type" value="Genomic_DNA"/>
</dbReference>
<organism evidence="2 3">
    <name type="scientific">Melanomma pulvis-pyrius CBS 109.77</name>
    <dbReference type="NCBI Taxonomy" id="1314802"/>
    <lineage>
        <taxon>Eukaryota</taxon>
        <taxon>Fungi</taxon>
        <taxon>Dikarya</taxon>
        <taxon>Ascomycota</taxon>
        <taxon>Pezizomycotina</taxon>
        <taxon>Dothideomycetes</taxon>
        <taxon>Pleosporomycetidae</taxon>
        <taxon>Pleosporales</taxon>
        <taxon>Melanommataceae</taxon>
        <taxon>Melanomma</taxon>
    </lineage>
</organism>
<dbReference type="PANTHER" id="PTHR40642:SF1">
    <property type="entry name" value="YALI0F31295P"/>
    <property type="match status" value="1"/>
</dbReference>
<dbReference type="PANTHER" id="PTHR40642">
    <property type="entry name" value="YALI0F31295P"/>
    <property type="match status" value="1"/>
</dbReference>
<feature type="compositionally biased region" description="Basic and acidic residues" evidence="1">
    <location>
        <begin position="180"/>
        <end position="190"/>
    </location>
</feature>